<name>A0A3D9RVB7_9BACL</name>
<dbReference type="Proteomes" id="UP000256304">
    <property type="component" value="Unassembled WGS sequence"/>
</dbReference>
<proteinExistence type="predicted"/>
<organism evidence="1 2">
    <name type="scientific">Paenibacillus taihuensis</name>
    <dbReference type="NCBI Taxonomy" id="1156355"/>
    <lineage>
        <taxon>Bacteria</taxon>
        <taxon>Bacillati</taxon>
        <taxon>Bacillota</taxon>
        <taxon>Bacilli</taxon>
        <taxon>Bacillales</taxon>
        <taxon>Paenibacillaceae</taxon>
        <taxon>Paenibacillus</taxon>
    </lineage>
</organism>
<evidence type="ECO:0000313" key="1">
    <source>
        <dbReference type="EMBL" id="REE83930.1"/>
    </source>
</evidence>
<protein>
    <submittedName>
        <fullName evidence="1">Uncharacterized protein</fullName>
    </submittedName>
</protein>
<dbReference type="AlphaFoldDB" id="A0A3D9RVB7"/>
<dbReference type="EMBL" id="QTTN01000016">
    <property type="protein sequence ID" value="REE83930.1"/>
    <property type="molecule type" value="Genomic_DNA"/>
</dbReference>
<accession>A0A3D9RVB7</accession>
<evidence type="ECO:0000313" key="2">
    <source>
        <dbReference type="Proteomes" id="UP000256304"/>
    </source>
</evidence>
<keyword evidence="2" id="KW-1185">Reference proteome</keyword>
<gene>
    <name evidence="1" type="ORF">A8990_116109</name>
</gene>
<reference evidence="1 2" key="1">
    <citation type="submission" date="2018-08" db="EMBL/GenBank/DDBJ databases">
        <title>Genomic Encyclopedia of Type Strains, Phase III (KMG-III): the genomes of soil and plant-associated and newly described type strains.</title>
        <authorList>
            <person name="Whitman W."/>
        </authorList>
    </citation>
    <scope>NUCLEOTIDE SEQUENCE [LARGE SCALE GENOMIC DNA]</scope>
    <source>
        <strain evidence="1 2">CGMCC 1.10966</strain>
    </source>
</reference>
<sequence>MNRQSMAVHGLAVLFFRIGLAEVRTDCKEADQPLCYTYIERRLHTWIG</sequence>
<comment type="caution">
    <text evidence="1">The sequence shown here is derived from an EMBL/GenBank/DDBJ whole genome shotgun (WGS) entry which is preliminary data.</text>
</comment>